<reference evidence="2" key="1">
    <citation type="submission" date="2024-06" db="EMBL/GenBank/DDBJ databases">
        <title>A Novel Isolate, Dehalogenimonas sp. Strain 4OHTPN, Dechlorinates Aromatic 4 Hydroxy chlorothalonil by a Novel Reductive Dehalogenase.</title>
        <authorList>
            <person name="Liu G."/>
        </authorList>
    </citation>
    <scope>NUCLEOTIDE SEQUENCE</scope>
    <source>
        <strain evidence="2">4OHTPN</strain>
    </source>
</reference>
<evidence type="ECO:0000313" key="2">
    <source>
        <dbReference type="EMBL" id="XCH33618.1"/>
    </source>
</evidence>
<feature type="region of interest" description="Disordered" evidence="1">
    <location>
        <begin position="338"/>
        <end position="362"/>
    </location>
</feature>
<organism evidence="2">
    <name type="scientific">Dehalogenimonas sp. 4OHTPN</name>
    <dbReference type="NCBI Taxonomy" id="3166643"/>
    <lineage>
        <taxon>Bacteria</taxon>
        <taxon>Bacillati</taxon>
        <taxon>Chloroflexota</taxon>
        <taxon>Dehalococcoidia</taxon>
        <taxon>Dehalococcoidales</taxon>
        <taxon>Dehalococcoidaceae</taxon>
        <taxon>Dehalogenimonas</taxon>
    </lineage>
</organism>
<evidence type="ECO:0000256" key="1">
    <source>
        <dbReference type="SAM" id="MobiDB-lite"/>
    </source>
</evidence>
<accession>A0AAU8GA80</accession>
<dbReference type="EMBL" id="CP159307">
    <property type="protein sequence ID" value="XCH33618.1"/>
    <property type="molecule type" value="Genomic_DNA"/>
</dbReference>
<name>A0AAU8GA80_9CHLR</name>
<proteinExistence type="predicted"/>
<feature type="compositionally biased region" description="Basic and acidic residues" evidence="1">
    <location>
        <begin position="346"/>
        <end position="360"/>
    </location>
</feature>
<dbReference type="AlphaFoldDB" id="A0AAU8GA80"/>
<gene>
    <name evidence="2" type="ORF">ABV300_01740</name>
</gene>
<protein>
    <submittedName>
        <fullName evidence="2">Uncharacterized protein</fullName>
    </submittedName>
</protein>
<dbReference type="RefSeq" id="WP_353714841.1">
    <property type="nucleotide sequence ID" value="NZ_CP159307.1"/>
</dbReference>
<sequence>MKRLAPILLVAVFVLALFSILPVSLSAADYELHDVMNGAVPGLSVIVNGSGQGYYGQSIRATFSNNTGTPLTVKVPIGLALLPQNTGVQTMYTAGAETISVPPGSSQGLIVAFCGEQHDTGPRSSDVFTAGGFATGSLLQTLRNINRSGDFSFNAQAAVWHHTDGNDITGNEIAQDLAAGFGAAGAAAAAGLAGSALAGGTALLLNRIERGGGSAETETAPWPEETEEPLVAPLEGIENRIVPDYIPETLPPELRPPIEIAEIPPPEDPADGVMVAGGNLEDIIDDIKRAWDKYRELRDANRAEPPATRPEIFESLTNKDPWDKRVRDWWENVKRHAPWGEGDPPEQVRRQTELEQEGGRRIQRGVFGSGAELTRALGQPPEQLIQQVEQEIVADKGKKTIKFVRQMNQLVTPAVENVKRLPGGDVARDLSGAPLAYFDYKTPDAGDAVETLAGVKKDDAAHQAYAEFFQKHDGPPDRSNPAQVQEFMDMYNRIKSR</sequence>